<dbReference type="AlphaFoldDB" id="A0A6J1TMN3"/>
<proteinExistence type="inferred from homology"/>
<dbReference type="OrthoDB" id="10248398at2759"/>
<dbReference type="KEGG" id="foc:113217280"/>
<evidence type="ECO:0000259" key="3">
    <source>
        <dbReference type="Pfam" id="PF21057"/>
    </source>
</evidence>
<dbReference type="InterPro" id="IPR048364">
    <property type="entry name" value="Hikeshi-like_C"/>
</dbReference>
<feature type="domain" description="Hikeshi-like C-terminal" evidence="3">
    <location>
        <begin position="146"/>
        <end position="205"/>
    </location>
</feature>
<evidence type="ECO:0000313" key="5">
    <source>
        <dbReference type="RefSeq" id="XP_026292885.1"/>
    </source>
</evidence>
<dbReference type="Pfam" id="PF21057">
    <property type="entry name" value="Hikeshi-like_C"/>
    <property type="match status" value="1"/>
</dbReference>
<dbReference type="InterPro" id="IPR031318">
    <property type="entry name" value="OPI10"/>
</dbReference>
<keyword evidence="4" id="KW-1185">Reference proteome</keyword>
<sequence>MNEIPAMFGLIVSGRIVQTDFQPLTPTNLVSTIPDAENINHVVVFLTGLTPFPMDMGGLVFFGWPDETTGSSNWQLLGYISNDKPSAIFKVSNLKKTSSLGAGCQNPFALHISKNAQIGISVEPLTSVQQQVSQIASTPDGSTATNFRDFCTKMLENFMNYASSFSQSQTQMVSNPSEQYVPLSTLQSWYNNFNRRLEKNPYFWRT</sequence>
<dbReference type="RefSeq" id="XP_026292885.1">
    <property type="nucleotide sequence ID" value="XM_026437100.2"/>
</dbReference>
<dbReference type="Pfam" id="PF05603">
    <property type="entry name" value="Hikeshi-like_N"/>
    <property type="match status" value="1"/>
</dbReference>
<comment type="similarity">
    <text evidence="1">Belongs to the OPI10 family.</text>
</comment>
<dbReference type="GeneID" id="113217280"/>
<evidence type="ECO:0000313" key="4">
    <source>
        <dbReference type="Proteomes" id="UP000504606"/>
    </source>
</evidence>
<protein>
    <submittedName>
        <fullName evidence="5">Protein OPI10 homolog</fullName>
    </submittedName>
</protein>
<dbReference type="GO" id="GO:0030544">
    <property type="term" value="F:Hsp70 protein binding"/>
    <property type="evidence" value="ECO:0007669"/>
    <property type="project" value="TreeGrafter"/>
</dbReference>
<evidence type="ECO:0000259" key="2">
    <source>
        <dbReference type="Pfam" id="PF05603"/>
    </source>
</evidence>
<reference evidence="5" key="1">
    <citation type="submission" date="2025-08" db="UniProtKB">
        <authorList>
            <consortium name="RefSeq"/>
        </authorList>
    </citation>
    <scope>IDENTIFICATION</scope>
    <source>
        <tissue evidence="5">Whole organism</tissue>
    </source>
</reference>
<dbReference type="InterPro" id="IPR008493">
    <property type="entry name" value="Hikeshi-like_N"/>
</dbReference>
<dbReference type="GO" id="GO:0005634">
    <property type="term" value="C:nucleus"/>
    <property type="evidence" value="ECO:0007669"/>
    <property type="project" value="TreeGrafter"/>
</dbReference>
<feature type="domain" description="Hikeshi-like N-terminal" evidence="2">
    <location>
        <begin position="11"/>
        <end position="136"/>
    </location>
</feature>
<dbReference type="PANTHER" id="PTHR12925:SF0">
    <property type="entry name" value="PROTEIN HIKESHI"/>
    <property type="match status" value="1"/>
</dbReference>
<evidence type="ECO:0000256" key="1">
    <source>
        <dbReference type="ARBA" id="ARBA00006623"/>
    </source>
</evidence>
<gene>
    <name evidence="5" type="primary">LOC113217280</name>
</gene>
<dbReference type="GO" id="GO:0005829">
    <property type="term" value="C:cytosol"/>
    <property type="evidence" value="ECO:0007669"/>
    <property type="project" value="TreeGrafter"/>
</dbReference>
<name>A0A6J1TMN3_FRAOC</name>
<organism evidence="4 5">
    <name type="scientific">Frankliniella occidentalis</name>
    <name type="common">Western flower thrips</name>
    <name type="synonym">Euthrips occidentalis</name>
    <dbReference type="NCBI Taxonomy" id="133901"/>
    <lineage>
        <taxon>Eukaryota</taxon>
        <taxon>Metazoa</taxon>
        <taxon>Ecdysozoa</taxon>
        <taxon>Arthropoda</taxon>
        <taxon>Hexapoda</taxon>
        <taxon>Insecta</taxon>
        <taxon>Pterygota</taxon>
        <taxon>Neoptera</taxon>
        <taxon>Paraneoptera</taxon>
        <taxon>Thysanoptera</taxon>
        <taxon>Terebrantia</taxon>
        <taxon>Thripoidea</taxon>
        <taxon>Thripidae</taxon>
        <taxon>Frankliniella</taxon>
    </lineage>
</organism>
<accession>A0A6J1TMN3</accession>
<dbReference type="GO" id="GO:0061608">
    <property type="term" value="F:nuclear import signal receptor activity"/>
    <property type="evidence" value="ECO:0007669"/>
    <property type="project" value="TreeGrafter"/>
</dbReference>
<dbReference type="PANTHER" id="PTHR12925">
    <property type="entry name" value="HIKESHI FAMILY MEMBER"/>
    <property type="match status" value="1"/>
</dbReference>
<dbReference type="GO" id="GO:0006606">
    <property type="term" value="P:protein import into nucleus"/>
    <property type="evidence" value="ECO:0007669"/>
    <property type="project" value="TreeGrafter"/>
</dbReference>
<dbReference type="Proteomes" id="UP000504606">
    <property type="component" value="Unplaced"/>
</dbReference>